<evidence type="ECO:0000313" key="2">
    <source>
        <dbReference type="Proteomes" id="UP000006316"/>
    </source>
</evidence>
<dbReference type="Proteomes" id="UP000006316">
    <property type="component" value="Unassembled WGS sequence"/>
</dbReference>
<dbReference type="AlphaFoldDB" id="K6E1G6"/>
<evidence type="ECO:0000313" key="1">
    <source>
        <dbReference type="EMBL" id="EKN66991.1"/>
    </source>
</evidence>
<protein>
    <submittedName>
        <fullName evidence="1">Uncharacterized protein</fullName>
    </submittedName>
</protein>
<sequence>MYLNVNLKSMYPFIFLLVALFYLRGISTKIITGKNNVDEYLWSWKEKRDIFAIILFKLLQLINGNI</sequence>
<comment type="caution">
    <text evidence="1">The sequence shown here is derived from an EMBL/GenBank/DDBJ whole genome shotgun (WGS) entry which is preliminary data.</text>
</comment>
<organism evidence="1 2">
    <name type="scientific">Neobacillus bataviensis LMG 21833</name>
    <dbReference type="NCBI Taxonomy" id="1117379"/>
    <lineage>
        <taxon>Bacteria</taxon>
        <taxon>Bacillati</taxon>
        <taxon>Bacillota</taxon>
        <taxon>Bacilli</taxon>
        <taxon>Bacillales</taxon>
        <taxon>Bacillaceae</taxon>
        <taxon>Neobacillus</taxon>
    </lineage>
</organism>
<accession>K6E1G6</accession>
<keyword evidence="2" id="KW-1185">Reference proteome</keyword>
<dbReference type="EMBL" id="AJLS01000097">
    <property type="protein sequence ID" value="EKN66991.1"/>
    <property type="molecule type" value="Genomic_DNA"/>
</dbReference>
<reference evidence="1 2" key="1">
    <citation type="journal article" date="2012" name="Front. Microbiol.">
        <title>Redundancy and modularity in membrane-associated dissimilatory nitrate reduction in Bacillus.</title>
        <authorList>
            <person name="Heylen K."/>
            <person name="Keltjens J."/>
        </authorList>
    </citation>
    <scope>NUCLEOTIDE SEQUENCE [LARGE SCALE GENOMIC DNA]</scope>
    <source>
        <strain evidence="2">LMG 21833T</strain>
    </source>
</reference>
<gene>
    <name evidence="1" type="ORF">BABA_13922</name>
</gene>
<proteinExistence type="predicted"/>
<name>K6E1G6_9BACI</name>